<name>A0A426X9W0_ENSVE</name>
<dbReference type="Proteomes" id="UP000287651">
    <property type="component" value="Unassembled WGS sequence"/>
</dbReference>
<dbReference type="EMBL" id="AMZH03023825">
    <property type="protein sequence ID" value="RRT36271.1"/>
    <property type="molecule type" value="Genomic_DNA"/>
</dbReference>
<organism evidence="1 2">
    <name type="scientific">Ensete ventricosum</name>
    <name type="common">Abyssinian banana</name>
    <name type="synonym">Musa ensete</name>
    <dbReference type="NCBI Taxonomy" id="4639"/>
    <lineage>
        <taxon>Eukaryota</taxon>
        <taxon>Viridiplantae</taxon>
        <taxon>Streptophyta</taxon>
        <taxon>Embryophyta</taxon>
        <taxon>Tracheophyta</taxon>
        <taxon>Spermatophyta</taxon>
        <taxon>Magnoliopsida</taxon>
        <taxon>Liliopsida</taxon>
        <taxon>Zingiberales</taxon>
        <taxon>Musaceae</taxon>
        <taxon>Ensete</taxon>
    </lineage>
</organism>
<evidence type="ECO:0000313" key="1">
    <source>
        <dbReference type="EMBL" id="RRT36271.1"/>
    </source>
</evidence>
<comment type="caution">
    <text evidence="1">The sequence shown here is derived from an EMBL/GenBank/DDBJ whole genome shotgun (WGS) entry which is preliminary data.</text>
</comment>
<protein>
    <submittedName>
        <fullName evidence="1">Uncharacterized protein</fullName>
    </submittedName>
</protein>
<sequence length="60" mass="6749">MTFEVSVGCSAIAPLGRSLRFDIEGLCWLQQNTLYCCVYQTHRCSVHGDELLPDCTITPR</sequence>
<evidence type="ECO:0000313" key="2">
    <source>
        <dbReference type="Proteomes" id="UP000287651"/>
    </source>
</evidence>
<dbReference type="AlphaFoldDB" id="A0A426X9W0"/>
<accession>A0A426X9W0</accession>
<reference evidence="1 2" key="1">
    <citation type="journal article" date="2014" name="Agronomy (Basel)">
        <title>A Draft Genome Sequence for Ensete ventricosum, the Drought-Tolerant Tree Against Hunger.</title>
        <authorList>
            <person name="Harrison J."/>
            <person name="Moore K.A."/>
            <person name="Paszkiewicz K."/>
            <person name="Jones T."/>
            <person name="Grant M."/>
            <person name="Ambacheew D."/>
            <person name="Muzemil S."/>
            <person name="Studholme D.J."/>
        </authorList>
    </citation>
    <scope>NUCLEOTIDE SEQUENCE [LARGE SCALE GENOMIC DNA]</scope>
</reference>
<proteinExistence type="predicted"/>
<gene>
    <name evidence="1" type="ORF">B296_00050840</name>
</gene>